<dbReference type="InterPro" id="IPR007730">
    <property type="entry name" value="SPOR-like_dom"/>
</dbReference>
<dbReference type="Gene3D" id="3.30.70.1070">
    <property type="entry name" value="Sporulation related repeat"/>
    <property type="match status" value="1"/>
</dbReference>
<dbReference type="GO" id="GO:0042834">
    <property type="term" value="F:peptidoglycan binding"/>
    <property type="evidence" value="ECO:0007669"/>
    <property type="project" value="InterPro"/>
</dbReference>
<keyword evidence="2" id="KW-0732">Signal</keyword>
<dbReference type="Pfam" id="PF05036">
    <property type="entry name" value="SPOR"/>
    <property type="match status" value="1"/>
</dbReference>
<dbReference type="SUPFAM" id="SSF110997">
    <property type="entry name" value="Sporulation related repeat"/>
    <property type="match status" value="1"/>
</dbReference>
<dbReference type="KEGG" id="mah:MEALZ_3388"/>
<accession>G4SUA2</accession>
<dbReference type="InterPro" id="IPR023346">
    <property type="entry name" value="Lysozyme-like_dom_sf"/>
</dbReference>
<dbReference type="RefSeq" id="WP_014149807.1">
    <property type="nucleotide sequence ID" value="NC_016112.1"/>
</dbReference>
<dbReference type="Pfam" id="PF13406">
    <property type="entry name" value="SLT_2"/>
    <property type="match status" value="1"/>
</dbReference>
<dbReference type="FunFam" id="1.10.8.350:FF:000001">
    <property type="entry name" value="Lytic murein transglycosylase B"/>
    <property type="match status" value="1"/>
</dbReference>
<dbReference type="STRING" id="1091494.MEALZ_3388"/>
<dbReference type="CDD" id="cd13399">
    <property type="entry name" value="Slt35-like"/>
    <property type="match status" value="1"/>
</dbReference>
<reference evidence="5" key="1">
    <citation type="journal article" date="2012" name="J. Bacteriol.">
        <title>Genome sequence of the haloalkaliphilic methanotrophic bacterium Methylomicrobium alcaliphilum 20Z.</title>
        <authorList>
            <person name="Vuilleumier S."/>
            <person name="Khmelenina V.N."/>
            <person name="Bringel F."/>
            <person name="Reshetnikov A.S."/>
            <person name="Lajus A."/>
            <person name="Mangenot S."/>
            <person name="Rouy Z."/>
            <person name="Op den Camp H.J."/>
            <person name="Jetten M.S."/>
            <person name="Dispirito A.A."/>
            <person name="Dunfield P."/>
            <person name="Klotz M.G."/>
            <person name="Semrau J.D."/>
            <person name="Stein L.Y."/>
            <person name="Barbe V."/>
            <person name="Medigue C."/>
            <person name="Trotsenko Y.A."/>
            <person name="Kalyuzhnaya M.G."/>
        </authorList>
    </citation>
    <scope>NUCLEOTIDE SEQUENCE [LARGE SCALE GENOMIC DNA]</scope>
    <source>
        <strain evidence="5">DSM 19304 / NCIMB 14124 / VKM B-2133 / 20Z</strain>
    </source>
</reference>
<dbReference type="Gene3D" id="1.10.8.350">
    <property type="entry name" value="Bacterial muramidase"/>
    <property type="match status" value="1"/>
</dbReference>
<keyword evidence="5" id="KW-1185">Reference proteome</keyword>
<evidence type="ECO:0000313" key="5">
    <source>
        <dbReference type="Proteomes" id="UP000008315"/>
    </source>
</evidence>
<name>G4SUA2_META2</name>
<gene>
    <name evidence="4" type="ordered locus">MEALZ_3388</name>
</gene>
<evidence type="ECO:0000256" key="2">
    <source>
        <dbReference type="SAM" id="SignalP"/>
    </source>
</evidence>
<organism evidence="4 5">
    <name type="scientific">Methylotuvimicrobium alcaliphilum (strain DSM 19304 / NCIMB 14124 / VKM B-2133 / 20Z)</name>
    <name type="common">Methylomicrobium alcaliphilum</name>
    <dbReference type="NCBI Taxonomy" id="1091494"/>
    <lineage>
        <taxon>Bacteria</taxon>
        <taxon>Pseudomonadati</taxon>
        <taxon>Pseudomonadota</taxon>
        <taxon>Gammaproteobacteria</taxon>
        <taxon>Methylococcales</taxon>
        <taxon>Methylococcaceae</taxon>
        <taxon>Methylotuvimicrobium</taxon>
    </lineage>
</organism>
<dbReference type="InterPro" id="IPR031304">
    <property type="entry name" value="SLT_2"/>
</dbReference>
<evidence type="ECO:0000259" key="3">
    <source>
        <dbReference type="PROSITE" id="PS51724"/>
    </source>
</evidence>
<evidence type="ECO:0000313" key="4">
    <source>
        <dbReference type="EMBL" id="CCE25051.1"/>
    </source>
</evidence>
<dbReference type="InterPro" id="IPR036680">
    <property type="entry name" value="SPOR-like_sf"/>
</dbReference>
<proteinExistence type="predicted"/>
<dbReference type="PATRIC" id="fig|271065.3.peg.3488"/>
<dbReference type="InterPro" id="IPR011757">
    <property type="entry name" value="Lytic_transglycosylase_MltB"/>
</dbReference>
<dbReference type="Gene3D" id="1.10.530.10">
    <property type="match status" value="1"/>
</dbReference>
<dbReference type="EMBL" id="FO082060">
    <property type="protein sequence ID" value="CCE25051.1"/>
    <property type="molecule type" value="Genomic_DNA"/>
</dbReference>
<dbReference type="SUPFAM" id="SSF53955">
    <property type="entry name" value="Lysozyme-like"/>
    <property type="match status" value="1"/>
</dbReference>
<dbReference type="PANTHER" id="PTHR30163">
    <property type="entry name" value="MEMBRANE-BOUND LYTIC MUREIN TRANSGLYCOSYLASE B"/>
    <property type="match status" value="1"/>
</dbReference>
<feature type="domain" description="SPOR" evidence="3">
    <location>
        <begin position="357"/>
        <end position="439"/>
    </location>
</feature>
<dbReference type="InterPro" id="IPR043426">
    <property type="entry name" value="MltB-like"/>
</dbReference>
<dbReference type="Proteomes" id="UP000008315">
    <property type="component" value="Chromosome"/>
</dbReference>
<protein>
    <submittedName>
        <fullName evidence="4">Membrane-bound lytic murein transglycosylase B (Modular protein)</fullName>
    </submittedName>
</protein>
<dbReference type="GO" id="GO:0008933">
    <property type="term" value="F:peptidoglycan lytic transglycosylase activity"/>
    <property type="evidence" value="ECO:0007669"/>
    <property type="project" value="TreeGrafter"/>
</dbReference>
<dbReference type="PANTHER" id="PTHR30163:SF9">
    <property type="entry name" value="MEMBRANE-BOUND LYTIC MUREIN TRANSGLYCOSYLASE B"/>
    <property type="match status" value="1"/>
</dbReference>
<dbReference type="PROSITE" id="PS51724">
    <property type="entry name" value="SPOR"/>
    <property type="match status" value="1"/>
</dbReference>
<dbReference type="NCBIfam" id="TIGR02282">
    <property type="entry name" value="MltB"/>
    <property type="match status" value="1"/>
</dbReference>
<dbReference type="AlphaFoldDB" id="G4SUA2"/>
<feature type="signal peptide" evidence="2">
    <location>
        <begin position="1"/>
        <end position="24"/>
    </location>
</feature>
<feature type="active site" evidence="1">
    <location>
        <position position="133"/>
    </location>
</feature>
<dbReference type="GO" id="GO:0009253">
    <property type="term" value="P:peptidoglycan catabolic process"/>
    <property type="evidence" value="ECO:0007669"/>
    <property type="project" value="TreeGrafter"/>
</dbReference>
<dbReference type="HOGENOM" id="CLU_035402_1_1_6"/>
<sequence>MTLHPLTILFLGSTLMLGAGNSYSAETAAAVSKTSGLPANMSAFIRTMSDKHNFSKNELYRLFQSVELQPRIIEAITRPAEAMPWYKYRKIFMTEARIEGGVKFLKDNAAALSATEQKYGIPPEIIVAIIGVETSYGANKGSYRVIDALSTLAFNYPKRSPFFTSELENFLLLCREEKIDPLQPTGSYAGAMGIPQFMPSSFRAYAADFEEDQKRDIWNNPADAIASVGNYFFKHHWQRDQPVAFRASAQGNAYRQALQGDIKPDRTISQLKALQVKPQQTLTADIKAKLLTFELEQGQELWLGLDNFYVITRYNHSPLYAMAVYQLSRAIAEHPETPKISASLPDAPVAAPSLPESGPQAPIYIQLGAFGNEANAQALRKKIAEHSLLPLPKIKPVTQNGTTLHKVQIGPLKSAEDAERLNAKLNEIGIDQTRYIVESIGN</sequence>
<evidence type="ECO:0000256" key="1">
    <source>
        <dbReference type="PIRSR" id="PIRSR611757-1"/>
    </source>
</evidence>
<feature type="chain" id="PRO_5003468214" evidence="2">
    <location>
        <begin position="25"/>
        <end position="442"/>
    </location>
</feature>